<feature type="domain" description="SLH" evidence="3">
    <location>
        <begin position="1382"/>
        <end position="1438"/>
    </location>
</feature>
<dbReference type="Pfam" id="PF00395">
    <property type="entry name" value="SLH"/>
    <property type="match status" value="2"/>
</dbReference>
<feature type="chain" id="PRO_5045206440" evidence="2">
    <location>
        <begin position="29"/>
        <end position="1489"/>
    </location>
</feature>
<dbReference type="InterPro" id="IPR041030">
    <property type="entry name" value="SHIRT"/>
</dbReference>
<dbReference type="Pfam" id="PF17936">
    <property type="entry name" value="Big_6"/>
    <property type="match status" value="1"/>
</dbReference>
<protein>
    <submittedName>
        <fullName evidence="4">S-layer homology domain-containing protein</fullName>
    </submittedName>
</protein>
<comment type="caution">
    <text evidence="4">The sequence shown here is derived from an EMBL/GenBank/DDBJ whole genome shotgun (WGS) entry which is preliminary data.</text>
</comment>
<dbReference type="EMBL" id="JAHLQO010000008">
    <property type="protein sequence ID" value="MBU5670190.1"/>
    <property type="molecule type" value="Genomic_DNA"/>
</dbReference>
<organism evidence="4 5">
    <name type="scientific">Peptoniphilus ovalis</name>
    <dbReference type="NCBI Taxonomy" id="2841503"/>
    <lineage>
        <taxon>Bacteria</taxon>
        <taxon>Bacillati</taxon>
        <taxon>Bacillota</taxon>
        <taxon>Tissierellia</taxon>
        <taxon>Tissierellales</taxon>
        <taxon>Peptoniphilaceae</taxon>
        <taxon>Peptoniphilus</taxon>
    </lineage>
</organism>
<dbReference type="InterPro" id="IPR001119">
    <property type="entry name" value="SLH_dom"/>
</dbReference>
<reference evidence="4 5" key="1">
    <citation type="submission" date="2021-06" db="EMBL/GenBank/DDBJ databases">
        <authorList>
            <person name="Sun Q."/>
            <person name="Li D."/>
        </authorList>
    </citation>
    <scope>NUCLEOTIDE SEQUENCE [LARGE SCALE GENOMIC DNA]</scope>
    <source>
        <strain evidence="4 5">MSJ-1</strain>
    </source>
</reference>
<name>A0ABS6FJ39_9FIRM</name>
<dbReference type="InterPro" id="IPR041498">
    <property type="entry name" value="Big_6"/>
</dbReference>
<gene>
    <name evidence="4" type="ORF">KQI68_10145</name>
</gene>
<evidence type="ECO:0000259" key="3">
    <source>
        <dbReference type="PROSITE" id="PS51272"/>
    </source>
</evidence>
<feature type="compositionally biased region" description="Polar residues" evidence="1">
    <location>
        <begin position="647"/>
        <end position="662"/>
    </location>
</feature>
<sequence length="1489" mass="166348">MLGKRLIAFLMALAIAIGTVFTPSPTLANQSGTNSSTKEAKYETKIIEGKSYKAYKFSDLGIKNPEKFINSRFKARAAGDLIPKGDRYTVRVNWSSIDLSIPKHFPGLYFYIRTFDTGQDIAKSELITSEGDFKFYETEKYAELVGYENPDRYNWELYVPNEFAFDIRLDSLPGGDFNSEDIQVNITQRATAHWRAEWFTNTDRPKVKAEFQNRNEVPTEVVLNTKDYTDVQYDSVVSDTKGWYYLGKEIEIIQSGAQSPNDFNVQDPRTLESLHLKIKNPDTNTMDTTGKFVSGSTTYHYDVIGDHLTPYIATFRQELKVNFDTNGGTWKKEPKKDQPIGHSMALGDTWGDIEKVTIPDGANDLTPPTADEDKPANEFKGWSRTANGAVIDDISKEVITDDTTFYAIYGPEDQGIVGIKYVDQDNNDILDKYKVQDEEYPKTDSKKKDTVVDTEKITKPDFIGYKFTNATVNTTAGQDQAKYTENQTAEVTLKYQKLDSIVEGKTDGGEDAPDTADEGAKKNIEKYYVKVRFNKGENGKLYTGNTVPTEDSALHDSLLYYVNPRDEKTLSEVEAKETVNIKADEGYKVDENDKWSFNPDNINSMSQIVSSNTDSEGNEVKTEINLTAKYQEKTKLVKLNNPEKPAESNNYPKDPKNPTNNDSDYVVVNFVAGDNGKLMDGAGDNANELPKGVAYAVLKTAEYKDIKNDLAAPTPKADENYDVAKKPFGEDYPPAGTHKFTQDTTYTANFTEKGKKTVTVEFKAEDGSEVPQAVNAKKPGDIADQYVGSTVNAPTIEDTDKTVKITTGNNQGTWTFKEWDKNSLEVKENPTTNENKFVGTWKFEPTHKKTITVEFKAEDGSEVPQAVNAKKPGDIADQYVGSTVNAPTIEDTDKTVKITTGNNQGTWTFKAWDKDSLQVKENPTTNENKFIGTWTFKEAAKANVTYEFKYVGANNKELTTKPDAITADLATTGPQTHEEYVGSTINAPEIGKYFKDAKYEGKQTVTENGEQVEKEGTWTFSGWTLPDPATVQENPTGNQNKVIGTWTWTEKSKITVTYKFVSGTQGKDLPQAILDAQPAAETGYAENPGEPGYPVLAPNALVETDATTNEKLGTWSPGTWVKSVDQTTGNITYTLTWTFTEVGQSDQPTVDPVKPGDKDIKGKGKPGSDIKVELPDGTIVPGVVDDNGNWTVKVPEDKVLKENDVIKVTQKEKNKKPSDPVTVIVKKDSIPWTPLTPAKPIYDPNWDDYLINNDNKAEEHPVYAVVPKVDEIKTQPKETHNAYIEGYEDHTVRAEGNMTRAEAAAMVTRLAKLDLSDNNKPTFADIQDNAWYYTYINAAVKAGMLDADDNMIRPNDKITRAEFAKMIAAIDKDNDAVSNFEDIKGHRYEKEINKIYGNKRTNGMSETEFNPDGNLTRAEAAAFLNRMFDRVADADAITGFENKLVKFQDLDSGKWYYYDIVEASNSHELTRRGGSDKFERHFEKWEAVK</sequence>
<evidence type="ECO:0000313" key="4">
    <source>
        <dbReference type="EMBL" id="MBU5670190.1"/>
    </source>
</evidence>
<dbReference type="Pfam" id="PF18655">
    <property type="entry name" value="SHIRT"/>
    <property type="match status" value="3"/>
</dbReference>
<evidence type="ECO:0000256" key="2">
    <source>
        <dbReference type="SAM" id="SignalP"/>
    </source>
</evidence>
<dbReference type="Proteomes" id="UP000783742">
    <property type="component" value="Unassembled WGS sequence"/>
</dbReference>
<feature type="compositionally biased region" description="Basic and acidic residues" evidence="1">
    <location>
        <begin position="1154"/>
        <end position="1170"/>
    </location>
</feature>
<accession>A0ABS6FJ39</accession>
<dbReference type="RefSeq" id="WP_216550014.1">
    <property type="nucleotide sequence ID" value="NZ_JAHLQO010000008.1"/>
</dbReference>
<feature type="signal peptide" evidence="2">
    <location>
        <begin position="1"/>
        <end position="28"/>
    </location>
</feature>
<feature type="domain" description="SLH" evidence="3">
    <location>
        <begin position="1319"/>
        <end position="1381"/>
    </location>
</feature>
<keyword evidence="5" id="KW-1185">Reference proteome</keyword>
<keyword evidence="2" id="KW-0732">Signal</keyword>
<proteinExistence type="predicted"/>
<evidence type="ECO:0000313" key="5">
    <source>
        <dbReference type="Proteomes" id="UP000783742"/>
    </source>
</evidence>
<feature type="region of interest" description="Disordered" evidence="1">
    <location>
        <begin position="638"/>
        <end position="662"/>
    </location>
</feature>
<evidence type="ECO:0000256" key="1">
    <source>
        <dbReference type="SAM" id="MobiDB-lite"/>
    </source>
</evidence>
<feature type="region of interest" description="Disordered" evidence="1">
    <location>
        <begin position="1144"/>
        <end position="1170"/>
    </location>
</feature>
<dbReference type="PROSITE" id="PS51272">
    <property type="entry name" value="SLH"/>
    <property type="match status" value="2"/>
</dbReference>